<dbReference type="PIRSF" id="PIRSF029594">
    <property type="entry name" value="UCP029594"/>
    <property type="match status" value="1"/>
</dbReference>
<dbReference type="InterPro" id="IPR016926">
    <property type="entry name" value="UCP029594"/>
</dbReference>
<dbReference type="AlphaFoldDB" id="A0A6S5CF82"/>
<dbReference type="Pfam" id="PF13515">
    <property type="entry name" value="FUSC_2"/>
    <property type="match status" value="1"/>
</dbReference>
<evidence type="ECO:0000256" key="5">
    <source>
        <dbReference type="SAM" id="Phobius"/>
    </source>
</evidence>
<dbReference type="EMBL" id="AP022038">
    <property type="protein sequence ID" value="BBR38641.1"/>
    <property type="molecule type" value="Genomic_DNA"/>
</dbReference>
<keyword evidence="4 5" id="KW-0472">Membrane</keyword>
<dbReference type="RefSeq" id="WP_232093613.1">
    <property type="nucleotide sequence ID" value="NZ_AP022038.1"/>
</dbReference>
<keyword evidence="3 5" id="KW-1133">Transmembrane helix</keyword>
<evidence type="ECO:0000259" key="6">
    <source>
        <dbReference type="Pfam" id="PF13515"/>
    </source>
</evidence>
<evidence type="ECO:0000313" key="7">
    <source>
        <dbReference type="EMBL" id="BBR38641.1"/>
    </source>
</evidence>
<dbReference type="Proteomes" id="UP000515442">
    <property type="component" value="Chromosome"/>
</dbReference>
<dbReference type="GO" id="GO:0016020">
    <property type="term" value="C:membrane"/>
    <property type="evidence" value="ECO:0007669"/>
    <property type="project" value="UniProtKB-SubCell"/>
</dbReference>
<name>A0A6S5CF82_AERVE</name>
<evidence type="ECO:0000256" key="1">
    <source>
        <dbReference type="ARBA" id="ARBA00004141"/>
    </source>
</evidence>
<dbReference type="InterPro" id="IPR022604">
    <property type="entry name" value="DUF2955"/>
</dbReference>
<evidence type="ECO:0000313" key="8">
    <source>
        <dbReference type="Proteomes" id="UP000515442"/>
    </source>
</evidence>
<evidence type="ECO:0000256" key="3">
    <source>
        <dbReference type="ARBA" id="ARBA00022989"/>
    </source>
</evidence>
<gene>
    <name evidence="7" type="ORF">WP3W19E03_11660</name>
</gene>
<feature type="transmembrane region" description="Helical" evidence="5">
    <location>
        <begin position="166"/>
        <end position="186"/>
    </location>
</feature>
<proteinExistence type="predicted"/>
<comment type="subcellular location">
    <subcellularLocation>
        <location evidence="1">Membrane</location>
        <topology evidence="1">Multi-pass membrane protein</topology>
    </subcellularLocation>
</comment>
<feature type="transmembrane region" description="Helical" evidence="5">
    <location>
        <begin position="206"/>
        <end position="223"/>
    </location>
</feature>
<feature type="transmembrane region" description="Helical" evidence="5">
    <location>
        <begin position="88"/>
        <end position="121"/>
    </location>
</feature>
<evidence type="ECO:0000256" key="4">
    <source>
        <dbReference type="ARBA" id="ARBA00023136"/>
    </source>
</evidence>
<dbReference type="InterPro" id="IPR049453">
    <property type="entry name" value="Memb_transporter_dom"/>
</dbReference>
<feature type="transmembrane region" description="Helical" evidence="5">
    <location>
        <begin position="334"/>
        <end position="354"/>
    </location>
</feature>
<feature type="transmembrane region" description="Helical" evidence="5">
    <location>
        <begin position="279"/>
        <end position="298"/>
    </location>
</feature>
<accession>A0A6S5CF82</accession>
<organism evidence="7 8">
    <name type="scientific">Aeromonas veronii</name>
    <dbReference type="NCBI Taxonomy" id="654"/>
    <lineage>
        <taxon>Bacteria</taxon>
        <taxon>Pseudomonadati</taxon>
        <taxon>Pseudomonadota</taxon>
        <taxon>Gammaproteobacteria</taxon>
        <taxon>Aeromonadales</taxon>
        <taxon>Aeromonadaceae</taxon>
        <taxon>Aeromonas</taxon>
    </lineage>
</organism>
<evidence type="ECO:0000256" key="2">
    <source>
        <dbReference type="ARBA" id="ARBA00022692"/>
    </source>
</evidence>
<feature type="domain" description="Integral membrane bound transporter" evidence="6">
    <location>
        <begin position="216"/>
        <end position="348"/>
    </location>
</feature>
<dbReference type="Pfam" id="PF11168">
    <property type="entry name" value="DUF2955"/>
    <property type="match status" value="1"/>
</dbReference>
<feature type="transmembrane region" description="Helical" evidence="5">
    <location>
        <begin position="133"/>
        <end position="154"/>
    </location>
</feature>
<protein>
    <submittedName>
        <fullName evidence="7">1,4-alpha-glucan-branching protein</fullName>
    </submittedName>
</protein>
<feature type="transmembrane region" description="Helical" evidence="5">
    <location>
        <begin position="305"/>
        <end position="322"/>
    </location>
</feature>
<keyword evidence="2 5" id="KW-0812">Transmembrane</keyword>
<reference evidence="7 8" key="1">
    <citation type="submission" date="2019-12" db="EMBL/GenBank/DDBJ databases">
        <title>complete genome sequences of Aeromonas veronii str. WP3-W19-ESBL-03 isolated from wastewater treatment plant effluent.</title>
        <authorList>
            <person name="Sekizuka T."/>
            <person name="Itokawa K."/>
            <person name="Yatsu K."/>
            <person name="Inamine Y."/>
            <person name="Kuroda M."/>
        </authorList>
    </citation>
    <scope>NUCLEOTIDE SEQUENCE [LARGE SCALE GENOMIC DNA]</scope>
    <source>
        <strain evidence="7 8">WP3-W19-ESBL-03</strain>
    </source>
</reference>
<sequence length="367" mass="39866">MSINQVSTHPVATSVATNTVPAHHAAHLWHRPLTGNELRQCLRIAFGCTTGFLLCKLFGWGYGVFYTVTPVLLLGMVPVMNGHAARQLIASAVVCGVEVGLLGGLFGSHPVLMTPIAFLLFLYRFAAMSRGSLFLFGANGVLSLSIMLHFASYPQTDLNDLIFNNIWANILSVLIAYLMTALIPDLEARPKPAPAAKAPHRMRHEALLGATVATLSFLTFQLFDLRDSMSAQATTLLVLFPMHWNGALSYARKRAMGTLLGVTFGLLGQLVLYDWSGQLLLVAPLLWLGAMLFSHAHVKEAGGSGVGFGALTTLGILFGQYLTPGNDLVFSALYRVSSILFAIVVTLLACYLIHRLLNRFEATRFGY</sequence>